<dbReference type="EMBL" id="MTEJ01000001">
    <property type="protein sequence ID" value="OQX17147.1"/>
    <property type="molecule type" value="Genomic_DNA"/>
</dbReference>
<dbReference type="AlphaFoldDB" id="A0A1Y1QZ37"/>
<comment type="subcellular location">
    <subcellularLocation>
        <location evidence="1">Periplasm</location>
    </subcellularLocation>
</comment>
<evidence type="ECO:0000313" key="5">
    <source>
        <dbReference type="EMBL" id="OQX17147.1"/>
    </source>
</evidence>
<sequence>MPAMDLDRRLLLVGAAGVSVAALAACQQPEPLLRVAGNAWVGYAPLFLARELGYFNHTKLRLLELPSNSASLMALASGQVEAAALTLDEVLVAREGLVDLRVIMVFDESAGADVLMARPGITRLAQLRGQRVAVEDTATGALMLASALAAAGLRPDDVIKVPLSGPTQVSSFARQEVDAVVSFEPFATQLDRLGAVRLVDSRQFPGAVVDVLAVRAAAVTRSPVQIGQLLAGYFQALAMLQKSPAQAGHLMAPALGISTAELTAALQGVRLMTLADNHAMLGGAAPGLRPMAQRVSELMLGARLLTTPPRLDALADGRFLPSA</sequence>
<dbReference type="PANTHER" id="PTHR30024:SF47">
    <property type="entry name" value="TAURINE-BINDING PERIPLASMIC PROTEIN"/>
    <property type="match status" value="1"/>
</dbReference>
<name>A0A1Y1QZ37_9GAMM</name>
<reference evidence="5 6" key="1">
    <citation type="submission" date="2017-01" db="EMBL/GenBank/DDBJ databases">
        <title>Novel large sulfur bacteria in the metagenomes of groundwater-fed chemosynthetic microbial mats in the Lake Huron basin.</title>
        <authorList>
            <person name="Sharrar A.M."/>
            <person name="Flood B.E."/>
            <person name="Bailey J.V."/>
            <person name="Jones D.S."/>
            <person name="Biddanda B."/>
            <person name="Ruberg S.A."/>
            <person name="Marcus D.N."/>
            <person name="Dick G.J."/>
        </authorList>
    </citation>
    <scope>NUCLEOTIDE SEQUENCE [LARGE SCALE GENOMIC DNA]</scope>
    <source>
        <strain evidence="5">A8</strain>
    </source>
</reference>
<evidence type="ECO:0000256" key="4">
    <source>
        <dbReference type="SAM" id="SignalP"/>
    </source>
</evidence>
<keyword evidence="3 4" id="KW-0732">Signal</keyword>
<dbReference type="PANTHER" id="PTHR30024">
    <property type="entry name" value="ALIPHATIC SULFONATES-BINDING PROTEIN-RELATED"/>
    <property type="match status" value="1"/>
</dbReference>
<evidence type="ECO:0000313" key="6">
    <source>
        <dbReference type="Proteomes" id="UP000192491"/>
    </source>
</evidence>
<feature type="signal peptide" evidence="4">
    <location>
        <begin position="1"/>
        <end position="24"/>
    </location>
</feature>
<accession>A0A1Y1QZ37</accession>
<dbReference type="Proteomes" id="UP000192491">
    <property type="component" value="Unassembled WGS sequence"/>
</dbReference>
<evidence type="ECO:0000256" key="1">
    <source>
        <dbReference type="ARBA" id="ARBA00004418"/>
    </source>
</evidence>
<dbReference type="GO" id="GO:0042597">
    <property type="term" value="C:periplasmic space"/>
    <property type="evidence" value="ECO:0007669"/>
    <property type="project" value="UniProtKB-SubCell"/>
</dbReference>
<protein>
    <recommendedName>
        <fullName evidence="7">SsuA/THI5-like domain-containing protein</fullName>
    </recommendedName>
</protein>
<evidence type="ECO:0008006" key="7">
    <source>
        <dbReference type="Google" id="ProtNLM"/>
    </source>
</evidence>
<dbReference type="SUPFAM" id="SSF53850">
    <property type="entry name" value="Periplasmic binding protein-like II"/>
    <property type="match status" value="1"/>
</dbReference>
<evidence type="ECO:0000256" key="2">
    <source>
        <dbReference type="ARBA" id="ARBA00010742"/>
    </source>
</evidence>
<feature type="chain" id="PRO_5013276807" description="SsuA/THI5-like domain-containing protein" evidence="4">
    <location>
        <begin position="25"/>
        <end position="323"/>
    </location>
</feature>
<dbReference type="Pfam" id="PF13379">
    <property type="entry name" value="NMT1_2"/>
    <property type="match status" value="1"/>
</dbReference>
<dbReference type="Gene3D" id="3.40.190.10">
    <property type="entry name" value="Periplasmic binding protein-like II"/>
    <property type="match status" value="2"/>
</dbReference>
<evidence type="ECO:0000256" key="3">
    <source>
        <dbReference type="ARBA" id="ARBA00022729"/>
    </source>
</evidence>
<organism evidence="5 6">
    <name type="scientific">Thiothrix lacustris</name>
    <dbReference type="NCBI Taxonomy" id="525917"/>
    <lineage>
        <taxon>Bacteria</taxon>
        <taxon>Pseudomonadati</taxon>
        <taxon>Pseudomonadota</taxon>
        <taxon>Gammaproteobacteria</taxon>
        <taxon>Thiotrichales</taxon>
        <taxon>Thiotrichaceae</taxon>
        <taxon>Thiothrix</taxon>
    </lineage>
</organism>
<comment type="caution">
    <text evidence="5">The sequence shown here is derived from an EMBL/GenBank/DDBJ whole genome shotgun (WGS) entry which is preliminary data.</text>
</comment>
<gene>
    <name evidence="5" type="ORF">BWK73_00040</name>
</gene>
<proteinExistence type="inferred from homology"/>
<comment type="similarity">
    <text evidence="2">Belongs to the bacterial solute-binding protein SsuA/TauA family.</text>
</comment>